<evidence type="ECO:0000313" key="2">
    <source>
        <dbReference type="Proteomes" id="UP000438345"/>
    </source>
</evidence>
<reference evidence="1 2" key="1">
    <citation type="submission" date="2019-12" db="EMBL/GenBank/DDBJ databases">
        <title>Complete genome sequence of Microcystis aeruginosa strain FD4.</title>
        <authorList>
            <person name="Urakawa H."/>
        </authorList>
    </citation>
    <scope>NUCLEOTIDE SEQUENCE [LARGE SCALE GENOMIC DNA]</scope>
    <source>
        <strain evidence="1 2">FD4</strain>
    </source>
</reference>
<dbReference type="RefSeq" id="WP_158199550.1">
    <property type="nucleotide sequence ID" value="NZ_CP046973.1"/>
</dbReference>
<protein>
    <submittedName>
        <fullName evidence="1">Uncharacterized protein</fullName>
    </submittedName>
</protein>
<dbReference type="Proteomes" id="UP000438345">
    <property type="component" value="Chromosome"/>
</dbReference>
<name>A0A857D1X5_MICAE</name>
<sequence length="63" mass="6912">MIEFLLVTLQQSCPFVKTFGALALKNQRAALKKAFSSLYQLAILAIITDNNQEICKPANSAIV</sequence>
<gene>
    <name evidence="1" type="ORF">GQR42_08000</name>
</gene>
<proteinExistence type="predicted"/>
<accession>A0A857D1X5</accession>
<dbReference type="EMBL" id="CP046973">
    <property type="protein sequence ID" value="QGZ89515.1"/>
    <property type="molecule type" value="Genomic_DNA"/>
</dbReference>
<organism evidence="1 2">
    <name type="scientific">Microcystis aeruginosa FD4</name>
    <dbReference type="NCBI Taxonomy" id="2686288"/>
    <lineage>
        <taxon>Bacteria</taxon>
        <taxon>Bacillati</taxon>
        <taxon>Cyanobacteriota</taxon>
        <taxon>Cyanophyceae</taxon>
        <taxon>Oscillatoriophycideae</taxon>
        <taxon>Chroococcales</taxon>
        <taxon>Microcystaceae</taxon>
        <taxon>Microcystis</taxon>
    </lineage>
</organism>
<evidence type="ECO:0000313" key="1">
    <source>
        <dbReference type="EMBL" id="QGZ89515.1"/>
    </source>
</evidence>
<dbReference type="AlphaFoldDB" id="A0A857D1X5"/>